<evidence type="ECO:0000256" key="4">
    <source>
        <dbReference type="ARBA" id="ARBA00022452"/>
    </source>
</evidence>
<dbReference type="EMBL" id="FOZL01000001">
    <property type="protein sequence ID" value="SFS04525.1"/>
    <property type="molecule type" value="Genomic_DNA"/>
</dbReference>
<evidence type="ECO:0000256" key="8">
    <source>
        <dbReference type="SAM" id="MobiDB-lite"/>
    </source>
</evidence>
<dbReference type="GO" id="GO:0009279">
    <property type="term" value="C:cell outer membrane"/>
    <property type="evidence" value="ECO:0007669"/>
    <property type="project" value="UniProtKB-SubCell"/>
</dbReference>
<dbReference type="AlphaFoldDB" id="A0A1I6LM61"/>
<reference evidence="9 10" key="1">
    <citation type="submission" date="2016-10" db="EMBL/GenBank/DDBJ databases">
        <authorList>
            <person name="de Groot N.N."/>
        </authorList>
    </citation>
    <scope>NUCLEOTIDE SEQUENCE [LARGE SCALE GENOMIC DNA]</scope>
    <source>
        <strain evidence="9 10">DSM 21001</strain>
    </source>
</reference>
<accession>A0A1I6LM61</accession>
<evidence type="ECO:0000256" key="1">
    <source>
        <dbReference type="ARBA" id="ARBA00004442"/>
    </source>
</evidence>
<proteinExistence type="inferred from homology"/>
<keyword evidence="7" id="KW-0998">Cell outer membrane</keyword>
<keyword evidence="6" id="KW-0472">Membrane</keyword>
<keyword evidence="5" id="KW-0812">Transmembrane</keyword>
<evidence type="ECO:0000256" key="3">
    <source>
        <dbReference type="ARBA" id="ARBA00022448"/>
    </source>
</evidence>
<evidence type="ECO:0000256" key="2">
    <source>
        <dbReference type="ARBA" id="ARBA00007613"/>
    </source>
</evidence>
<keyword evidence="4" id="KW-1134">Transmembrane beta strand</keyword>
<dbReference type="GO" id="GO:0015288">
    <property type="term" value="F:porin activity"/>
    <property type="evidence" value="ECO:0007669"/>
    <property type="project" value="TreeGrafter"/>
</dbReference>
<evidence type="ECO:0000256" key="6">
    <source>
        <dbReference type="ARBA" id="ARBA00023136"/>
    </source>
</evidence>
<organism evidence="9 10">
    <name type="scientific">Granulicella pectinivorans</name>
    <dbReference type="NCBI Taxonomy" id="474950"/>
    <lineage>
        <taxon>Bacteria</taxon>
        <taxon>Pseudomonadati</taxon>
        <taxon>Acidobacteriota</taxon>
        <taxon>Terriglobia</taxon>
        <taxon>Terriglobales</taxon>
        <taxon>Acidobacteriaceae</taxon>
        <taxon>Granulicella</taxon>
    </lineage>
</organism>
<evidence type="ECO:0000256" key="7">
    <source>
        <dbReference type="ARBA" id="ARBA00023237"/>
    </source>
</evidence>
<comment type="similarity">
    <text evidence="2">Belongs to the outer membrane factor (OMF) (TC 1.B.17) family.</text>
</comment>
<dbReference type="PANTHER" id="PTHR30026">
    <property type="entry name" value="OUTER MEMBRANE PROTEIN TOLC"/>
    <property type="match status" value="1"/>
</dbReference>
<name>A0A1I6LM61_9BACT</name>
<dbReference type="STRING" id="474950.SAMN05421771_0933"/>
<keyword evidence="3" id="KW-0813">Transport</keyword>
<dbReference type="InterPro" id="IPR051906">
    <property type="entry name" value="TolC-like"/>
</dbReference>
<dbReference type="Proteomes" id="UP000199024">
    <property type="component" value="Unassembled WGS sequence"/>
</dbReference>
<evidence type="ECO:0000256" key="5">
    <source>
        <dbReference type="ARBA" id="ARBA00022692"/>
    </source>
</evidence>
<evidence type="ECO:0000313" key="9">
    <source>
        <dbReference type="EMBL" id="SFS04525.1"/>
    </source>
</evidence>
<evidence type="ECO:0000313" key="10">
    <source>
        <dbReference type="Proteomes" id="UP000199024"/>
    </source>
</evidence>
<protein>
    <submittedName>
        <fullName evidence="9">Outer membrane protein TolC</fullName>
    </submittedName>
</protein>
<dbReference type="OrthoDB" id="104898at2"/>
<gene>
    <name evidence="9" type="ORF">SAMN05421771_0933</name>
</gene>
<dbReference type="SUPFAM" id="SSF56954">
    <property type="entry name" value="Outer membrane efflux proteins (OEP)"/>
    <property type="match status" value="1"/>
</dbReference>
<comment type="subcellular location">
    <subcellularLocation>
        <location evidence="1">Cell outer membrane</location>
    </subcellularLocation>
</comment>
<dbReference type="GO" id="GO:0015562">
    <property type="term" value="F:efflux transmembrane transporter activity"/>
    <property type="evidence" value="ECO:0007669"/>
    <property type="project" value="InterPro"/>
</dbReference>
<dbReference type="PANTHER" id="PTHR30026:SF20">
    <property type="entry name" value="OUTER MEMBRANE PROTEIN TOLC"/>
    <property type="match status" value="1"/>
</dbReference>
<dbReference type="Gene3D" id="1.20.1600.10">
    <property type="entry name" value="Outer membrane efflux proteins (OEP)"/>
    <property type="match status" value="1"/>
</dbReference>
<dbReference type="Pfam" id="PF02321">
    <property type="entry name" value="OEP"/>
    <property type="match status" value="2"/>
</dbReference>
<sequence>MQILRVISQPEAPRVTLKGVSSTKNTMRQPLAGSENRRTMTLNLFSRTFLGASLALPLTLAAQDHASLTTNLYLVNAKSGSSSSTDARPDSLPQAPSAIPPSDSSRTVGGTVIPRATDGALALSLDDAIAFGMKNNYQLEALRSEDRQVRGAILTAENALLPSLTASARTATQEINLAAMGFKPASLAAFGLPAGSIHTIVKVDTTAAQLNLDQTVFNVPTYYLFRASQKAAQATNLGVLNGRGSVTLAIGSAYLKALADTAQIADAQALLKADEVAYNQAKLSHDAGVSPNIDVLRTQVQFQQQQQALISAENTFAKDKIALNRLMGLPAGQELNLTDTVPYADLAELPLADALSLAYTRRKDLLMLEAEVKATEVQRKASRYEYMPTVAVNGYYGVLGETRGLYHGVFNAQGTLKIPIFKEAQFRGEREVADAQLISLRQQIQSLHVTIEQQIRSAMLDVESTAQQVKVAQSNEALAKEELDEVTQRFKAGVDDSLPVVRAQATLADAQNRLISTTFQNNQAKLQLARNTGVVETQYRQYLNR</sequence>
<dbReference type="GO" id="GO:1990281">
    <property type="term" value="C:efflux pump complex"/>
    <property type="evidence" value="ECO:0007669"/>
    <property type="project" value="TreeGrafter"/>
</dbReference>
<dbReference type="InterPro" id="IPR003423">
    <property type="entry name" value="OMP_efflux"/>
</dbReference>
<keyword evidence="10" id="KW-1185">Reference proteome</keyword>
<feature type="region of interest" description="Disordered" evidence="8">
    <location>
        <begin position="79"/>
        <end position="110"/>
    </location>
</feature>